<dbReference type="InterPro" id="IPR040892">
    <property type="entry name" value="RPN1_N"/>
</dbReference>
<comment type="caution">
    <text evidence="6">The sequence shown here is derived from an EMBL/GenBank/DDBJ whole genome shotgun (WGS) entry which is preliminary data.</text>
</comment>
<feature type="domain" description="RPN1 N-terminal" evidence="4">
    <location>
        <begin position="50"/>
        <end position="362"/>
    </location>
</feature>
<dbReference type="OrthoDB" id="10252509at2759"/>
<gene>
    <name evidence="6" type="ORF">RF11_15136</name>
</gene>
<dbReference type="Proteomes" id="UP000031668">
    <property type="component" value="Unassembled WGS sequence"/>
</dbReference>
<accession>A0A0C2MRI3</accession>
<evidence type="ECO:0000259" key="5">
    <source>
        <dbReference type="Pfam" id="PF18051"/>
    </source>
</evidence>
<dbReference type="EMBL" id="JWZT01004323">
    <property type="protein sequence ID" value="KII64362.1"/>
    <property type="molecule type" value="Genomic_DNA"/>
</dbReference>
<keyword evidence="2 6" id="KW-0647">Proteasome</keyword>
<feature type="compositionally biased region" description="Basic and acidic residues" evidence="3">
    <location>
        <begin position="723"/>
        <end position="739"/>
    </location>
</feature>
<dbReference type="Pfam" id="PF17781">
    <property type="entry name" value="RPN1_RPN2_N"/>
    <property type="match status" value="1"/>
</dbReference>
<dbReference type="OMA" id="LNYRMIG"/>
<dbReference type="Gene3D" id="1.25.10.10">
    <property type="entry name" value="Leucine-rich Repeat Variant"/>
    <property type="match status" value="2"/>
</dbReference>
<evidence type="ECO:0000256" key="1">
    <source>
        <dbReference type="ARBA" id="ARBA00022737"/>
    </source>
</evidence>
<evidence type="ECO:0000313" key="6">
    <source>
        <dbReference type="EMBL" id="KII64362.1"/>
    </source>
</evidence>
<dbReference type="SUPFAM" id="SSF48371">
    <property type="entry name" value="ARM repeat"/>
    <property type="match status" value="1"/>
</dbReference>
<dbReference type="GO" id="GO:0005634">
    <property type="term" value="C:nucleus"/>
    <property type="evidence" value="ECO:0007669"/>
    <property type="project" value="TreeGrafter"/>
</dbReference>
<protein>
    <submittedName>
        <fullName evidence="6">26S proteasome regulatory subunit RPN1</fullName>
    </submittedName>
</protein>
<dbReference type="PANTHER" id="PTHR10943">
    <property type="entry name" value="26S PROTEASOME NON-ATPASE REGULATORY SUBUNIT"/>
    <property type="match status" value="1"/>
</dbReference>
<dbReference type="InterPro" id="IPR016024">
    <property type="entry name" value="ARM-type_fold"/>
</dbReference>
<organism evidence="6 7">
    <name type="scientific">Thelohanellus kitauei</name>
    <name type="common">Myxosporean</name>
    <dbReference type="NCBI Taxonomy" id="669202"/>
    <lineage>
        <taxon>Eukaryota</taxon>
        <taxon>Metazoa</taxon>
        <taxon>Cnidaria</taxon>
        <taxon>Myxozoa</taxon>
        <taxon>Myxosporea</taxon>
        <taxon>Bivalvulida</taxon>
        <taxon>Platysporina</taxon>
        <taxon>Myxobolidae</taxon>
        <taxon>Thelohanellus</taxon>
    </lineage>
</organism>
<feature type="compositionally biased region" description="Basic and acidic residues" evidence="3">
    <location>
        <begin position="702"/>
        <end position="712"/>
    </location>
</feature>
<dbReference type="AlphaFoldDB" id="A0A0C2MRI3"/>
<dbReference type="PANTHER" id="PTHR10943:SF1">
    <property type="entry name" value="26S PROTEASOME NON-ATPASE REGULATORY SUBUNIT 2"/>
    <property type="match status" value="1"/>
</dbReference>
<proteinExistence type="predicted"/>
<keyword evidence="1" id="KW-0677">Repeat</keyword>
<feature type="domain" description="26S proteasome non-ATPase regulatory subunit RPN1 C-terminal" evidence="5">
    <location>
        <begin position="959"/>
        <end position="1010"/>
    </location>
</feature>
<sequence length="1017" mass="114587">MAARRRHRRSALMGKSNDDYSAILLEKKKVNTSAILGQEDESLRAEMLDLVEKLKLDDPQIHKDSLAKLKNHCQTGPPDLACLPKYLQFLHDKIDELKAIYDSWPENGLKEELAIIISALSIMDTDTKDCLQYRKRGSKDDDLSKWGLEYIRHLAEELANDFETNILNRNLSEADEVFKEAMELLQQITEYYFKNNCEIDAVDIYIDLDYHERLDDYMNENNVMKIGRYLQQCSYFFSKADYLEINRYLYGSYSRFGLTMDCFMAACRSMDVEFFHDTLLRVKDDIENQSLPDLDRDMLQKQMCYMLAHYGIYYNFSEEHESETRCQVDELTQIIHNRFLIDAHTDIAIEFDILKPYSVDEICRIPNQKYSSYYNAGNLKDPVYTCLASAFVSAFSNAAFKTDLFLMGDHQKWLLTDSETILMNCVACIGLLHMWDIDEAFLVLDKFLDHSNSNIVAGALLGIGVASCNTVDHFMSPYALLVDQLTNDVPIIQRNAIIAMGLSYAGTDDSDVSETMRELVEWPSVDIKPKAMACLAIGLVACGSNSPLPPSEIILEYLNSVKDQLDINDPYMRLIPVGVAMIHIGRYENISQSVKNMADLPGDFGKWCFILLKICSNFGTGNCGALQKLIEFIHEPGKKFHFDDKDITVGEEIKQFIDKHDGAGDLPEVQAVQKMVERVEKELKEQEKHDEDKEEEAEVNIVDEKGATEKDTGPNIAQEESVPEPKNEPDKSGPSDAKKNLKKLKDESKAYELLQGLATVGVAFISIIEDISQKMALRLFNSFLQFGSIATRRAVPVALGILSVSNPQITIIELLSKLSHDHDDVVSLNAILALGIVGAGTNNSRIGNLLRNLNVFHHTEPLHVFAIRISQGLLHLSKGVMTLTPLRAENTFLSPVSIASLLVHAVLSLDVRHTYLSKDPHLLFWLVPAMKLRALITYDTNGKSVPVTVRVGQAVDETGQAGKPKRITGFQTHRTPILLNVGERVELATNKYIPYTPVLENIVLVKEDPNATGPDLS</sequence>
<dbReference type="InterPro" id="IPR041433">
    <property type="entry name" value="RPN1_C"/>
</dbReference>
<dbReference type="Pfam" id="PF18051">
    <property type="entry name" value="RPN1_C"/>
    <property type="match status" value="1"/>
</dbReference>
<evidence type="ECO:0000259" key="4">
    <source>
        <dbReference type="Pfam" id="PF17781"/>
    </source>
</evidence>
<feature type="compositionally biased region" description="Basic and acidic residues" evidence="3">
    <location>
        <begin position="682"/>
        <end position="691"/>
    </location>
</feature>
<name>A0A0C2MRI3_THEKT</name>
<evidence type="ECO:0000313" key="7">
    <source>
        <dbReference type="Proteomes" id="UP000031668"/>
    </source>
</evidence>
<dbReference type="GO" id="GO:0008540">
    <property type="term" value="C:proteasome regulatory particle, base subcomplex"/>
    <property type="evidence" value="ECO:0007669"/>
    <property type="project" value="TreeGrafter"/>
</dbReference>
<feature type="region of interest" description="Disordered" evidence="3">
    <location>
        <begin position="682"/>
        <end position="739"/>
    </location>
</feature>
<reference evidence="6 7" key="1">
    <citation type="journal article" date="2014" name="Genome Biol. Evol.">
        <title>The genome of the myxosporean Thelohanellus kitauei shows adaptations to nutrient acquisition within its fish host.</title>
        <authorList>
            <person name="Yang Y."/>
            <person name="Xiong J."/>
            <person name="Zhou Z."/>
            <person name="Huo F."/>
            <person name="Miao W."/>
            <person name="Ran C."/>
            <person name="Liu Y."/>
            <person name="Zhang J."/>
            <person name="Feng J."/>
            <person name="Wang M."/>
            <person name="Wang M."/>
            <person name="Wang L."/>
            <person name="Yao B."/>
        </authorList>
    </citation>
    <scope>NUCLEOTIDE SEQUENCE [LARGE SCALE GENOMIC DNA]</scope>
    <source>
        <strain evidence="6">Wuqing</strain>
    </source>
</reference>
<keyword evidence="7" id="KW-1185">Reference proteome</keyword>
<dbReference type="GO" id="GO:0043161">
    <property type="term" value="P:proteasome-mediated ubiquitin-dependent protein catabolic process"/>
    <property type="evidence" value="ECO:0007669"/>
    <property type="project" value="TreeGrafter"/>
</dbReference>
<dbReference type="InterPro" id="IPR011989">
    <property type="entry name" value="ARM-like"/>
</dbReference>
<evidence type="ECO:0000256" key="3">
    <source>
        <dbReference type="SAM" id="MobiDB-lite"/>
    </source>
</evidence>
<dbReference type="GO" id="GO:0034515">
    <property type="term" value="C:proteasome storage granule"/>
    <property type="evidence" value="ECO:0007669"/>
    <property type="project" value="TreeGrafter"/>
</dbReference>
<evidence type="ECO:0000256" key="2">
    <source>
        <dbReference type="ARBA" id="ARBA00022942"/>
    </source>
</evidence>